<dbReference type="Pfam" id="PF00534">
    <property type="entry name" value="Glycos_transf_1"/>
    <property type="match status" value="1"/>
</dbReference>
<gene>
    <name evidence="2" type="ORF">CXK92_06220</name>
</gene>
<dbReference type="SUPFAM" id="SSF53756">
    <property type="entry name" value="UDP-Glycosyltransferase/glycogen phosphorylase"/>
    <property type="match status" value="1"/>
</dbReference>
<dbReference type="Gene3D" id="3.40.50.2000">
    <property type="entry name" value="Glycogen Phosphorylase B"/>
    <property type="match status" value="2"/>
</dbReference>
<evidence type="ECO:0000313" key="3">
    <source>
        <dbReference type="Proteomes" id="UP000235925"/>
    </source>
</evidence>
<proteinExistence type="predicted"/>
<dbReference type="EMBL" id="POUN01000002">
    <property type="protein sequence ID" value="PNF81426.1"/>
    <property type="molecule type" value="Genomic_DNA"/>
</dbReference>
<feature type="domain" description="Glycosyl transferase family 1" evidence="1">
    <location>
        <begin position="192"/>
        <end position="320"/>
    </location>
</feature>
<sequence>MCWWSRVTPRNAFVSERRILQICHGYDGPFLDCARQYAVLFQGTSYKVTTVYLTGRPREEVVEGSASDEVIFLGHDSKAVRGLKLAAIREIRRIAAARDFALCIAHRSKPAYVALLGTRLAVINVHHAFGDYARRSRRAFSNLFRERLMLLGVSNAVRDDIRRCLPTWKADRIQTLYNRLDVDAVQAEQVCREDARQVLGLPQDSWIVGNVGRLHPDKDQATLIRGFAAARDRLPHGSILVIVGTGRLEAELKALAEAMGVGSSVYFLGQIAEARRLFKAFDIFVLSSDHEPFGMVLLEAMAAGLPIVSADCGGAPEVLEGCGVFFRLGDERALSDVLINTSRQGPEALAAQRESMAKALRLRFSDTAARQRFWSMEDVVAILGKAAANGT</sequence>
<dbReference type="AlphaFoldDB" id="A0A2N8S464"/>
<dbReference type="Proteomes" id="UP000235925">
    <property type="component" value="Unassembled WGS sequence"/>
</dbReference>
<dbReference type="PANTHER" id="PTHR12526">
    <property type="entry name" value="GLYCOSYLTRANSFERASE"/>
    <property type="match status" value="1"/>
</dbReference>
<dbReference type="GO" id="GO:1901135">
    <property type="term" value="P:carbohydrate derivative metabolic process"/>
    <property type="evidence" value="ECO:0007669"/>
    <property type="project" value="UniProtKB-ARBA"/>
</dbReference>
<comment type="caution">
    <text evidence="2">The sequence shown here is derived from an EMBL/GenBank/DDBJ whole genome shotgun (WGS) entry which is preliminary data.</text>
</comment>
<keyword evidence="2" id="KW-0808">Transferase</keyword>
<evidence type="ECO:0000259" key="1">
    <source>
        <dbReference type="Pfam" id="PF00534"/>
    </source>
</evidence>
<reference evidence="2 3" key="1">
    <citation type="submission" date="2018-01" db="EMBL/GenBank/DDBJ databases">
        <title>Denitrification phenotypes of diverse strains of Pseudomonas stutzeri.</title>
        <authorList>
            <person name="Milligan D.A."/>
            <person name="Bergaust L."/>
            <person name="Bakken L.R."/>
            <person name="Frostegard A."/>
        </authorList>
    </citation>
    <scope>NUCLEOTIDE SEQUENCE [LARGE SCALE GENOMIC DNA]</scope>
    <source>
        <strain evidence="2 3">KC</strain>
    </source>
</reference>
<name>A0A2N8S464_STUST</name>
<dbReference type="GO" id="GO:0016757">
    <property type="term" value="F:glycosyltransferase activity"/>
    <property type="evidence" value="ECO:0007669"/>
    <property type="project" value="InterPro"/>
</dbReference>
<protein>
    <submittedName>
        <fullName evidence="2">Glycosyltransferase</fullName>
    </submittedName>
</protein>
<evidence type="ECO:0000313" key="2">
    <source>
        <dbReference type="EMBL" id="PNF81426.1"/>
    </source>
</evidence>
<dbReference type="PANTHER" id="PTHR12526:SF637">
    <property type="entry name" value="GLYCOSYLTRANSFERASE EPSF-RELATED"/>
    <property type="match status" value="1"/>
</dbReference>
<organism evidence="2 3">
    <name type="scientific">Stutzerimonas stutzeri</name>
    <name type="common">Pseudomonas stutzeri</name>
    <dbReference type="NCBI Taxonomy" id="316"/>
    <lineage>
        <taxon>Bacteria</taxon>
        <taxon>Pseudomonadati</taxon>
        <taxon>Pseudomonadota</taxon>
        <taxon>Gammaproteobacteria</taxon>
        <taxon>Pseudomonadales</taxon>
        <taxon>Pseudomonadaceae</taxon>
        <taxon>Stutzerimonas</taxon>
    </lineage>
</organism>
<accession>A0A2N8S464</accession>
<dbReference type="InterPro" id="IPR001296">
    <property type="entry name" value="Glyco_trans_1"/>
</dbReference>
<dbReference type="CDD" id="cd03811">
    <property type="entry name" value="GT4_GT28_WabH-like"/>
    <property type="match status" value="1"/>
</dbReference>
<dbReference type="OrthoDB" id="9802525at2"/>